<feature type="transmembrane region" description="Helical" evidence="8">
    <location>
        <begin position="28"/>
        <end position="45"/>
    </location>
</feature>
<comment type="caution">
    <text evidence="8">Lacks conserved residue(s) required for the propagation of feature annotation.</text>
</comment>
<dbReference type="GO" id="GO:0043252">
    <property type="term" value="P:sodium-independent organic anion transport"/>
    <property type="evidence" value="ECO:0007669"/>
    <property type="project" value="TreeGrafter"/>
</dbReference>
<feature type="transmembrane region" description="Helical" evidence="8">
    <location>
        <begin position="332"/>
        <end position="351"/>
    </location>
</feature>
<dbReference type="GO" id="GO:0006811">
    <property type="term" value="P:monoatomic ion transport"/>
    <property type="evidence" value="ECO:0007669"/>
    <property type="project" value="UniProtKB-KW"/>
</dbReference>
<feature type="transmembrane region" description="Helical" evidence="8">
    <location>
        <begin position="403"/>
        <end position="423"/>
    </location>
</feature>
<evidence type="ECO:0000256" key="6">
    <source>
        <dbReference type="ARBA" id="ARBA00023136"/>
    </source>
</evidence>
<feature type="region of interest" description="Disordered" evidence="9">
    <location>
        <begin position="651"/>
        <end position="689"/>
    </location>
</feature>
<keyword evidence="8" id="KW-0406">Ion transport</keyword>
<dbReference type="PANTHER" id="PTHR11388:SF89">
    <property type="entry name" value="SOLUTE CARRIER ORGANIC ANION TRANSPORTER FAMILY MEMBER 1B3"/>
    <property type="match status" value="1"/>
</dbReference>
<feature type="transmembrane region" description="Helical" evidence="8">
    <location>
        <begin position="529"/>
        <end position="553"/>
    </location>
</feature>
<organism evidence="12">
    <name type="scientific">Leucoraja erinaceus</name>
    <name type="common">Little skate</name>
    <name type="synonym">Raja erinacea</name>
    <dbReference type="NCBI Taxonomy" id="7782"/>
    <lineage>
        <taxon>Eukaryota</taxon>
        <taxon>Metazoa</taxon>
        <taxon>Chordata</taxon>
        <taxon>Craniata</taxon>
        <taxon>Vertebrata</taxon>
        <taxon>Chondrichthyes</taxon>
        <taxon>Elasmobranchii</taxon>
        <taxon>Batoidea</taxon>
        <taxon>Rajiformes</taxon>
        <taxon>Rajidae</taxon>
        <taxon>Leucoraja</taxon>
    </lineage>
</organism>
<feature type="domain" description="Major facilitator superfamily (MFS) profile" evidence="10">
    <location>
        <begin position="31"/>
        <end position="641"/>
    </location>
</feature>
<comment type="similarity">
    <text evidence="2 8">Belongs to the organo anion transporter (TC 2.A.60) family.</text>
</comment>
<proteinExistence type="evidence at transcript level"/>
<keyword evidence="3" id="KW-1003">Cell membrane</keyword>
<dbReference type="PROSITE" id="PS50850">
    <property type="entry name" value="MFS"/>
    <property type="match status" value="1"/>
</dbReference>
<protein>
    <recommendedName>
        <fullName evidence="8">Solute carrier organic anion transporter family member</fullName>
    </recommendedName>
</protein>
<keyword evidence="8" id="KW-0813">Transport</keyword>
<evidence type="ECO:0000256" key="2">
    <source>
        <dbReference type="ARBA" id="ARBA00009657"/>
    </source>
</evidence>
<reference evidence="12" key="2">
    <citation type="journal article" date="2002" name="Am. J. Physiol. Gastrointest. Liver Physiol.">
        <title>An evolutionarily ancient Oatp: insights into conserved functional domains of these proteins.</title>
        <authorList>
            <person name="Cai S.Y."/>
            <person name="Wang W."/>
            <person name="Soroka C.J."/>
            <person name="Ballatori N."/>
            <person name="Boyer J.L."/>
        </authorList>
    </citation>
    <scope>NUCLEOTIDE SEQUENCE</scope>
</reference>
<dbReference type="PROSITE" id="PS51465">
    <property type="entry name" value="KAZAL_2"/>
    <property type="match status" value="1"/>
</dbReference>
<dbReference type="GO" id="GO:0015125">
    <property type="term" value="F:bile acid transmembrane transporter activity"/>
    <property type="evidence" value="ECO:0007669"/>
    <property type="project" value="TreeGrafter"/>
</dbReference>
<feature type="domain" description="Kazal-like" evidence="11">
    <location>
        <begin position="448"/>
        <end position="503"/>
    </location>
</feature>
<evidence type="ECO:0000256" key="5">
    <source>
        <dbReference type="ARBA" id="ARBA00022989"/>
    </source>
</evidence>
<feature type="transmembrane region" description="Helical" evidence="8">
    <location>
        <begin position="256"/>
        <end position="278"/>
    </location>
</feature>
<feature type="transmembrane region" description="Helical" evidence="8">
    <location>
        <begin position="617"/>
        <end position="640"/>
    </location>
</feature>
<evidence type="ECO:0000259" key="11">
    <source>
        <dbReference type="PROSITE" id="PS51465"/>
    </source>
</evidence>
<feature type="transmembrane region" description="Helical" evidence="8">
    <location>
        <begin position="65"/>
        <end position="85"/>
    </location>
</feature>
<feature type="transmembrane region" description="Helical" evidence="8">
    <location>
        <begin position="371"/>
        <end position="391"/>
    </location>
</feature>
<evidence type="ECO:0000256" key="9">
    <source>
        <dbReference type="SAM" id="MobiDB-lite"/>
    </source>
</evidence>
<reference evidence="12" key="1">
    <citation type="submission" date="2001-11" db="EMBL/GenBank/DDBJ databases">
        <authorList>
            <person name="Cai S.-Y."/>
            <person name="Boyer J.L."/>
        </authorList>
    </citation>
    <scope>NUCLEOTIDE SEQUENCE</scope>
</reference>
<comment type="subcellular location">
    <subcellularLocation>
        <location evidence="1 8">Cell membrane</location>
        <topology evidence="1 8">Multi-pass membrane protein</topology>
    </subcellularLocation>
</comment>
<dbReference type="TCDB" id="2.A.60.1.13">
    <property type="family name" value="the organo anion transporter (oat) family"/>
</dbReference>
<name>Q8UVG4_LEUER</name>
<evidence type="ECO:0000256" key="3">
    <source>
        <dbReference type="ARBA" id="ARBA00022475"/>
    </source>
</evidence>
<evidence type="ECO:0000256" key="7">
    <source>
        <dbReference type="ARBA" id="ARBA00023157"/>
    </source>
</evidence>
<dbReference type="InterPro" id="IPR036259">
    <property type="entry name" value="MFS_trans_sf"/>
</dbReference>
<dbReference type="SUPFAM" id="SSF100895">
    <property type="entry name" value="Kazal-type serine protease inhibitors"/>
    <property type="match status" value="1"/>
</dbReference>
<evidence type="ECO:0000256" key="8">
    <source>
        <dbReference type="RuleBase" id="RU362056"/>
    </source>
</evidence>
<dbReference type="EMBL" id="AF449798">
    <property type="protein sequence ID" value="AAL66021.1"/>
    <property type="molecule type" value="mRNA"/>
</dbReference>
<dbReference type="AlphaFoldDB" id="Q8UVG4"/>
<evidence type="ECO:0000313" key="12">
    <source>
        <dbReference type="EMBL" id="AAL66021.1"/>
    </source>
</evidence>
<feature type="transmembrane region" description="Helical" evidence="8">
    <location>
        <begin position="97"/>
        <end position="118"/>
    </location>
</feature>
<keyword evidence="5 8" id="KW-1133">Transmembrane helix</keyword>
<keyword evidence="7" id="KW-1015">Disulfide bond</keyword>
<dbReference type="InterPro" id="IPR002350">
    <property type="entry name" value="Kazal_dom"/>
</dbReference>
<dbReference type="InterPro" id="IPR020846">
    <property type="entry name" value="MFS_dom"/>
</dbReference>
<evidence type="ECO:0000256" key="1">
    <source>
        <dbReference type="ARBA" id="ARBA00004651"/>
    </source>
</evidence>
<dbReference type="Pfam" id="PF03137">
    <property type="entry name" value="OATP"/>
    <property type="match status" value="1"/>
</dbReference>
<dbReference type="GO" id="GO:0016323">
    <property type="term" value="C:basolateral plasma membrane"/>
    <property type="evidence" value="ECO:0007669"/>
    <property type="project" value="TreeGrafter"/>
</dbReference>
<keyword evidence="4 8" id="KW-0812">Transmembrane</keyword>
<keyword evidence="6 8" id="KW-0472">Membrane</keyword>
<dbReference type="SUPFAM" id="SSF103473">
    <property type="entry name" value="MFS general substrate transporter"/>
    <property type="match status" value="1"/>
</dbReference>
<sequence length="689" mass="74833">MENPHKEKFDSTTCPPPAKVKHSRFNNLKLFLVALSFLYLAKTLSGSYMKSTITQMERRFDIPSSVIGVVDGSFEIGNLLVIAFVSYFGSKFHRPRLIAIGSVIMSLGTFLIALPHFFMGPYNYETAIKYSTNSTSVTSQCSSNSSGTGPDEISSVPLPGCEEEGGSPMWVYILIGNLLRGIGETPTGPLGISYLDDHATEDNASFYIGILHTIALIGPLFGYLLGSYCAKIFVDIGFVDLEKVTISSKDARWVGAWWLGFLIAGTVSILTSIPFWFFPKSLTKKANKKEPSKVCEKMEFIKQGQSEPANAVISTKSKGFMVSVKLLFSNRIYVLYLLSMVVQINSLIGMLTFKAKFIEQQYGQSASRSNFIIGVINIPAVCLGIFLGGLVMKKFKLNVVQAAKFSVSCTCLGWLLSLSYFGMGCDNSRVAGLTVSYEGNPQISFEGSGLYHGCNNKCSCSGSQWEPVCADSGVTYVSPCLAGCKTSSGVGKSTEFHNCSCISALISTNSSALLGQCAKAEDCEQIFPYYLVVTVLSAFSYSFGAVPGFMILLRCNEPELKSLAIGIQTLIVRTLAGIPAPIYFGALIDQTCLKWGAKRCGGQGACRIYDSNAFRHIFLGLQAGLRGLGIIVFFHIVVLLQRQLRAKEKHAAPKGDNDVVPMQDKDCGPENGDITTKVNANHPESESHV</sequence>
<feature type="transmembrane region" description="Helical" evidence="8">
    <location>
        <begin position="204"/>
        <end position="225"/>
    </location>
</feature>
<evidence type="ECO:0000259" key="10">
    <source>
        <dbReference type="PROSITE" id="PS50850"/>
    </source>
</evidence>
<accession>Q8UVG4</accession>
<dbReference type="InterPro" id="IPR004156">
    <property type="entry name" value="OATP"/>
</dbReference>
<dbReference type="Pfam" id="PF07648">
    <property type="entry name" value="Kazal_2"/>
    <property type="match status" value="1"/>
</dbReference>
<evidence type="ECO:0000256" key="4">
    <source>
        <dbReference type="ARBA" id="ARBA00022692"/>
    </source>
</evidence>
<dbReference type="NCBIfam" id="TIGR00805">
    <property type="entry name" value="oat"/>
    <property type="match status" value="1"/>
</dbReference>
<dbReference type="InterPro" id="IPR036058">
    <property type="entry name" value="Kazal_dom_sf"/>
</dbReference>
<dbReference type="PANTHER" id="PTHR11388">
    <property type="entry name" value="ORGANIC ANION TRANSPORTER"/>
    <property type="match status" value="1"/>
</dbReference>
<dbReference type="GO" id="GO:0015347">
    <property type="term" value="F:sodium-independent organic anion transmembrane transporter activity"/>
    <property type="evidence" value="ECO:0007669"/>
    <property type="project" value="TreeGrafter"/>
</dbReference>
<feature type="compositionally biased region" description="Basic and acidic residues" evidence="9">
    <location>
        <begin position="651"/>
        <end position="668"/>
    </location>
</feature>
<dbReference type="Gene3D" id="1.20.1250.20">
    <property type="entry name" value="MFS general substrate transporter like domains"/>
    <property type="match status" value="1"/>
</dbReference>